<dbReference type="KEGG" id="uam:UABAM_02955"/>
<dbReference type="PANTHER" id="PTHR13947:SF37">
    <property type="entry name" value="LD18367P"/>
    <property type="match status" value="1"/>
</dbReference>
<dbReference type="PANTHER" id="PTHR13947">
    <property type="entry name" value="GNAT FAMILY N-ACETYLTRANSFERASE"/>
    <property type="match status" value="1"/>
</dbReference>
<reference evidence="4 5" key="1">
    <citation type="submission" date="2019-08" db="EMBL/GenBank/DDBJ databases">
        <title>Complete genome sequence of Candidatus Uab amorphum.</title>
        <authorList>
            <person name="Shiratori T."/>
            <person name="Suzuki S."/>
            <person name="Kakizawa Y."/>
            <person name="Ishida K."/>
        </authorList>
    </citation>
    <scope>NUCLEOTIDE SEQUENCE [LARGE SCALE GENOMIC DNA]</scope>
    <source>
        <strain evidence="4 5">SRT547</strain>
    </source>
</reference>
<name>A0A5S9IMT3_UABAM</name>
<dbReference type="PROSITE" id="PS50995">
    <property type="entry name" value="HTH_MARR_2"/>
    <property type="match status" value="1"/>
</dbReference>
<feature type="domain" description="HTH marR-type" evidence="2">
    <location>
        <begin position="7"/>
        <end position="142"/>
    </location>
</feature>
<sequence>MTATKMHNEFVSSVRQSSRGMVRELGLLAGRHQKLEVTYSEGHTLLEVEKHKMLTIGDLAKILQLDKSTMSRVVYELIQKGCLEYSQNPNDRRQKLVHLTPQGQKQVDAINNVANSHVQRALDLLTAKEQKLVEQGLALYAKALANCRQEQEFTVREITKEDNAAMASIVRRVLAEFEFSGPGTAADDTELEDMFATYNKPKTAYFIAVKDNRVIGGGGFAPLKGSKSDICELQKMYLLPEARGLGLGEKLLRQSLEKAKEMGYKKCYLETAFAMNKARNLYKKLGFTELKKSMGDTGHYRCECWYIKEL</sequence>
<dbReference type="SUPFAM" id="SSF55729">
    <property type="entry name" value="Acyl-CoA N-acyltransferases (Nat)"/>
    <property type="match status" value="1"/>
</dbReference>
<dbReference type="InterPro" id="IPR000835">
    <property type="entry name" value="HTH_MarR-typ"/>
</dbReference>
<dbReference type="CDD" id="cd04301">
    <property type="entry name" value="NAT_SF"/>
    <property type="match status" value="1"/>
</dbReference>
<evidence type="ECO:0000313" key="5">
    <source>
        <dbReference type="Proteomes" id="UP000326354"/>
    </source>
</evidence>
<dbReference type="InterPro" id="IPR036390">
    <property type="entry name" value="WH_DNA-bd_sf"/>
</dbReference>
<dbReference type="EMBL" id="AP019860">
    <property type="protein sequence ID" value="BBM84594.1"/>
    <property type="molecule type" value="Genomic_DNA"/>
</dbReference>
<evidence type="ECO:0000256" key="1">
    <source>
        <dbReference type="ARBA" id="ARBA00022679"/>
    </source>
</evidence>
<dbReference type="Gene3D" id="1.10.10.10">
    <property type="entry name" value="Winged helix-like DNA-binding domain superfamily/Winged helix DNA-binding domain"/>
    <property type="match status" value="1"/>
</dbReference>
<organism evidence="4 5">
    <name type="scientific">Uabimicrobium amorphum</name>
    <dbReference type="NCBI Taxonomy" id="2596890"/>
    <lineage>
        <taxon>Bacteria</taxon>
        <taxon>Pseudomonadati</taxon>
        <taxon>Planctomycetota</taxon>
        <taxon>Candidatus Uabimicrobiia</taxon>
        <taxon>Candidatus Uabimicrobiales</taxon>
        <taxon>Candidatus Uabimicrobiaceae</taxon>
        <taxon>Candidatus Uabimicrobium</taxon>
    </lineage>
</organism>
<evidence type="ECO:0000259" key="2">
    <source>
        <dbReference type="PROSITE" id="PS50995"/>
    </source>
</evidence>
<dbReference type="Gene3D" id="3.40.630.30">
    <property type="match status" value="1"/>
</dbReference>
<proteinExistence type="predicted"/>
<dbReference type="InterPro" id="IPR036388">
    <property type="entry name" value="WH-like_DNA-bd_sf"/>
</dbReference>
<accession>A0A5S9IMT3</accession>
<dbReference type="SUPFAM" id="SSF46785">
    <property type="entry name" value="Winged helix' DNA-binding domain"/>
    <property type="match status" value="1"/>
</dbReference>
<dbReference type="InterPro" id="IPR000182">
    <property type="entry name" value="GNAT_dom"/>
</dbReference>
<dbReference type="GO" id="GO:0003700">
    <property type="term" value="F:DNA-binding transcription factor activity"/>
    <property type="evidence" value="ECO:0007669"/>
    <property type="project" value="InterPro"/>
</dbReference>
<feature type="domain" description="N-acetyltransferase" evidence="3">
    <location>
        <begin position="153"/>
        <end position="310"/>
    </location>
</feature>
<protein>
    <submittedName>
        <fullName evidence="4">MarR family transcriptional regulator</fullName>
    </submittedName>
</protein>
<dbReference type="Proteomes" id="UP000326354">
    <property type="component" value="Chromosome"/>
</dbReference>
<dbReference type="InterPro" id="IPR016181">
    <property type="entry name" value="Acyl_CoA_acyltransferase"/>
</dbReference>
<dbReference type="InterPro" id="IPR050769">
    <property type="entry name" value="NAT_camello-type"/>
</dbReference>
<keyword evidence="1" id="KW-0808">Transferase</keyword>
<dbReference type="GO" id="GO:0008080">
    <property type="term" value="F:N-acetyltransferase activity"/>
    <property type="evidence" value="ECO:0007669"/>
    <property type="project" value="InterPro"/>
</dbReference>
<evidence type="ECO:0000313" key="4">
    <source>
        <dbReference type="EMBL" id="BBM84594.1"/>
    </source>
</evidence>
<gene>
    <name evidence="4" type="ORF">UABAM_02955</name>
</gene>
<dbReference type="RefSeq" id="WP_173013328.1">
    <property type="nucleotide sequence ID" value="NZ_AP019860.1"/>
</dbReference>
<dbReference type="AlphaFoldDB" id="A0A5S9IMT3"/>
<dbReference type="Pfam" id="PF01047">
    <property type="entry name" value="MarR"/>
    <property type="match status" value="1"/>
</dbReference>
<evidence type="ECO:0000259" key="3">
    <source>
        <dbReference type="PROSITE" id="PS51186"/>
    </source>
</evidence>
<dbReference type="PROSITE" id="PS51186">
    <property type="entry name" value="GNAT"/>
    <property type="match status" value="1"/>
</dbReference>
<dbReference type="Pfam" id="PF00583">
    <property type="entry name" value="Acetyltransf_1"/>
    <property type="match status" value="1"/>
</dbReference>
<dbReference type="SMART" id="SM00347">
    <property type="entry name" value="HTH_MARR"/>
    <property type="match status" value="1"/>
</dbReference>
<dbReference type="PRINTS" id="PR00598">
    <property type="entry name" value="HTHMARR"/>
</dbReference>
<keyword evidence="5" id="KW-1185">Reference proteome</keyword>